<gene>
    <name evidence="1" type="ORF">BJ138DRAFT_1141085</name>
</gene>
<dbReference type="Proteomes" id="UP000790377">
    <property type="component" value="Unassembled WGS sequence"/>
</dbReference>
<comment type="caution">
    <text evidence="1">The sequence shown here is derived from an EMBL/GenBank/DDBJ whole genome shotgun (WGS) entry which is preliminary data.</text>
</comment>
<protein>
    <submittedName>
        <fullName evidence="1">Uncharacterized protein</fullName>
    </submittedName>
</protein>
<sequence length="560" mass="64093">MSISYHTNNWPVPRSREDRQSLKGRLAQYEQDLAVLEPQLAALRHRILEIKMQLAHARLLPMDVVYEILDRWTEVDPDAPLTARRICSQWRDATSYHARTWRKIHVNSLLLGRNAKDKWKTWIENARNTLLDMSIHWVSQDQQEMSEEEWAYGNAENLLMTKIVSMTSSSAYHWRSLSIRFDTWRILLEIIKIFASHQLSRVSLVHMKELSIVAEETPGHSPYIQEFPENFWLFNIVPHLRSFSCLGIRPRPVSFFATLQSLTLGRFDYETTAAIIPLVEACPALEELSLIDQQIFRDEERGKRTMLTHRSLRRLRLLETSYVYEIIGDEGLINSVLPMLNLPNLSQLQLGKFGEEGVWHPSKDASPVLTEATEIGETLLDFIKRSNPPLEAMQLVGIPMNDAQLFACLCHMPRMRYLEIKVSNVGADLFWALAEVDQVMPPHASIVCPALEYLHLVGCPGVSGDALLALARSRGRLNKRWVSEDKANNEHAEQQDLRPLKALQVHACPEVDQYAADIDAALPNRGFLFTGTGDYGDSSKIYHLSSIPFEWDEMLSACMN</sequence>
<name>A0ACB8ASC6_9AGAM</name>
<dbReference type="EMBL" id="MU267597">
    <property type="protein sequence ID" value="KAH7915688.1"/>
    <property type="molecule type" value="Genomic_DNA"/>
</dbReference>
<evidence type="ECO:0000313" key="1">
    <source>
        <dbReference type="EMBL" id="KAH7915688.1"/>
    </source>
</evidence>
<keyword evidence="2" id="KW-1185">Reference proteome</keyword>
<organism evidence="1 2">
    <name type="scientific">Hygrophoropsis aurantiaca</name>
    <dbReference type="NCBI Taxonomy" id="72124"/>
    <lineage>
        <taxon>Eukaryota</taxon>
        <taxon>Fungi</taxon>
        <taxon>Dikarya</taxon>
        <taxon>Basidiomycota</taxon>
        <taxon>Agaricomycotina</taxon>
        <taxon>Agaricomycetes</taxon>
        <taxon>Agaricomycetidae</taxon>
        <taxon>Boletales</taxon>
        <taxon>Coniophorineae</taxon>
        <taxon>Hygrophoropsidaceae</taxon>
        <taxon>Hygrophoropsis</taxon>
    </lineage>
</organism>
<accession>A0ACB8ASC6</accession>
<evidence type="ECO:0000313" key="2">
    <source>
        <dbReference type="Proteomes" id="UP000790377"/>
    </source>
</evidence>
<proteinExistence type="predicted"/>
<reference evidence="1" key="1">
    <citation type="journal article" date="2021" name="New Phytol.">
        <title>Evolutionary innovations through gain and loss of genes in the ectomycorrhizal Boletales.</title>
        <authorList>
            <person name="Wu G."/>
            <person name="Miyauchi S."/>
            <person name="Morin E."/>
            <person name="Kuo A."/>
            <person name="Drula E."/>
            <person name="Varga T."/>
            <person name="Kohler A."/>
            <person name="Feng B."/>
            <person name="Cao Y."/>
            <person name="Lipzen A."/>
            <person name="Daum C."/>
            <person name="Hundley H."/>
            <person name="Pangilinan J."/>
            <person name="Johnson J."/>
            <person name="Barry K."/>
            <person name="LaButti K."/>
            <person name="Ng V."/>
            <person name="Ahrendt S."/>
            <person name="Min B."/>
            <person name="Choi I.G."/>
            <person name="Park H."/>
            <person name="Plett J.M."/>
            <person name="Magnuson J."/>
            <person name="Spatafora J.W."/>
            <person name="Nagy L.G."/>
            <person name="Henrissat B."/>
            <person name="Grigoriev I.V."/>
            <person name="Yang Z.L."/>
            <person name="Xu J."/>
            <person name="Martin F.M."/>
        </authorList>
    </citation>
    <scope>NUCLEOTIDE SEQUENCE</scope>
    <source>
        <strain evidence="1">ATCC 28755</strain>
    </source>
</reference>